<feature type="domain" description="Glycosyl hydrolase family 81 C-terminal" evidence="10">
    <location>
        <begin position="385"/>
        <end position="703"/>
    </location>
</feature>
<comment type="caution">
    <text evidence="11">The sequence shown here is derived from an EMBL/GenBank/DDBJ whole genome shotgun (WGS) entry which is preliminary data.</text>
</comment>
<gene>
    <name evidence="11" type="ORF">OB919_04605</name>
</gene>
<evidence type="ECO:0000256" key="2">
    <source>
        <dbReference type="ARBA" id="ARBA00010730"/>
    </source>
</evidence>
<evidence type="ECO:0000256" key="9">
    <source>
        <dbReference type="SAM" id="MobiDB-lite"/>
    </source>
</evidence>
<dbReference type="PROSITE" id="PS52008">
    <property type="entry name" value="GH81"/>
    <property type="match status" value="1"/>
</dbReference>
<keyword evidence="4 11" id="KW-0378">Hydrolase</keyword>
<evidence type="ECO:0000256" key="1">
    <source>
        <dbReference type="ARBA" id="ARBA00000382"/>
    </source>
</evidence>
<sequence>MTRNDDSCGSFDLSRRTFVAATALTGGLGGTISTTASASDNDIVQVGSGSYTTTLPDGMDEPPESISVTSSVEGPIDSNDWWSSLLWEDFSENLFVHPLYADASEDGLDVGFPTEWTFSREGSLDHVTAMMELETDLTIGHTGTTFDDARVDGWGDWSVSAVWGADSSTRLRVTMAQGSPFVYCEYEGGGAELSFPSTPDVDDEGNVLRIQSNGNVYGVFAPEGATWNGIGSDTLTTDLDGEGYLSVALLPDDSEDTLSTYADYAYNRIVDTRVDWVYDEHEATVESTFSFETVDRPESGSDGVLTTLYPHQWKYSNASTEAWSYTAQRGEQRVYTGSSFSVTYEYRGMLPYLPNVGDYDPDELESYVQEVADEDELIRPGPEDPGDDTYWTGKNFERLVQLLPIAEAVGATDARDRFENAMRDELEIWLDATVSGDTDSPDVFYYNDNWRSLLGYHDSHGSADNLNDHHFHYGYYVKGAAAIARTDPDWAAPDNWGGMIDHLVRDYAGYDRSDDKYPFLRNHDPYAGHSWASGNALFEEGNNQESSSESLNAYAAMIEWGEYTGNTELRDAGIFLYTTELHAVHEYWFDIDGDSHPPEWNHDYSSNVWGNGYWYKTWWTLDIEAIHGINFMPLDGYSHHLGWDDEHAEANYQEIVENRGGDDFDYYPDLMWMFRAFSDSQDALDLWEANKDDYDVEFGMSRAQTYYWLTALDATGSPEPSITADHSMYTVFSADDGTLTYAAYNPGDSSITVSFSDGTSLEVQANAMAVTTDDDNGDDDGGDDDDGDDDDEAESSPSIDQFDVTDTSAGPWTRFNVEWAVSDPDGDLDLVEIEMIDDGGSVVDLASINVSGDSASGEDSVRERNGGGEYDIKLTVYDELGNSTTDTQSVTAS</sequence>
<feature type="compositionally biased region" description="Polar residues" evidence="9">
    <location>
        <begin position="795"/>
        <end position="809"/>
    </location>
</feature>
<evidence type="ECO:0000256" key="6">
    <source>
        <dbReference type="ARBA" id="ARBA00023295"/>
    </source>
</evidence>
<keyword evidence="7" id="KW-0961">Cell wall biogenesis/degradation</keyword>
<dbReference type="InterPro" id="IPR040720">
    <property type="entry name" value="GH81_C"/>
</dbReference>
<feature type="compositionally biased region" description="Acidic residues" evidence="9">
    <location>
        <begin position="772"/>
        <end position="794"/>
    </location>
</feature>
<dbReference type="Proteomes" id="UP001321047">
    <property type="component" value="Unassembled WGS sequence"/>
</dbReference>
<proteinExistence type="inferred from homology"/>
<dbReference type="InterPro" id="IPR005200">
    <property type="entry name" value="Endo-beta-glucanase"/>
</dbReference>
<evidence type="ECO:0000256" key="8">
    <source>
        <dbReference type="ARBA" id="ARBA00023326"/>
    </source>
</evidence>
<dbReference type="EMBL" id="JAOPJZ010000002">
    <property type="protein sequence ID" value="MCU4751269.1"/>
    <property type="molecule type" value="Genomic_DNA"/>
</dbReference>
<name>A0AAP3E6E3_9EURY</name>
<dbReference type="GO" id="GO:0071555">
    <property type="term" value="P:cell wall organization"/>
    <property type="evidence" value="ECO:0007669"/>
    <property type="project" value="UniProtKB-KW"/>
</dbReference>
<keyword evidence="8" id="KW-0624">Polysaccharide degradation</keyword>
<dbReference type="AlphaFoldDB" id="A0AAP3E6E3"/>
<evidence type="ECO:0000256" key="5">
    <source>
        <dbReference type="ARBA" id="ARBA00023277"/>
    </source>
</evidence>
<dbReference type="EC" id="3.2.1.39" evidence="3"/>
<keyword evidence="5" id="KW-0119">Carbohydrate metabolism</keyword>
<evidence type="ECO:0000313" key="12">
    <source>
        <dbReference type="Proteomes" id="UP001321047"/>
    </source>
</evidence>
<dbReference type="GO" id="GO:0042973">
    <property type="term" value="F:glucan endo-1,3-beta-D-glucosidase activity"/>
    <property type="evidence" value="ECO:0007669"/>
    <property type="project" value="UniProtKB-EC"/>
</dbReference>
<dbReference type="InterPro" id="IPR006311">
    <property type="entry name" value="TAT_signal"/>
</dbReference>
<dbReference type="PANTHER" id="PTHR31983">
    <property type="entry name" value="ENDO-1,3(4)-BETA-GLUCANASE 1"/>
    <property type="match status" value="1"/>
</dbReference>
<evidence type="ECO:0000256" key="3">
    <source>
        <dbReference type="ARBA" id="ARBA00012780"/>
    </source>
</evidence>
<dbReference type="GO" id="GO:0052861">
    <property type="term" value="F:endo-1,3(4)-beta-glucanase activity"/>
    <property type="evidence" value="ECO:0007669"/>
    <property type="project" value="InterPro"/>
</dbReference>
<keyword evidence="6" id="KW-0326">Glycosidase</keyword>
<protein>
    <recommendedName>
        <fullName evidence="3">glucan endo-1,3-beta-D-glucosidase</fullName>
        <ecNumber evidence="3">3.2.1.39</ecNumber>
    </recommendedName>
</protein>
<dbReference type="Gene3D" id="2.70.98.30">
    <property type="entry name" value="Golgi alpha-mannosidase II, domain 4"/>
    <property type="match status" value="1"/>
</dbReference>
<dbReference type="Pfam" id="PF17652">
    <property type="entry name" value="Glyco_hydro81C"/>
    <property type="match status" value="1"/>
</dbReference>
<keyword evidence="12" id="KW-1185">Reference proteome</keyword>
<organism evidence="11 12">
    <name type="scientific">Natronosalvus hydrolyticus</name>
    <dbReference type="NCBI Taxonomy" id="2979988"/>
    <lineage>
        <taxon>Archaea</taxon>
        <taxon>Methanobacteriati</taxon>
        <taxon>Methanobacteriota</taxon>
        <taxon>Stenosarchaea group</taxon>
        <taxon>Halobacteria</taxon>
        <taxon>Halobacteriales</taxon>
        <taxon>Natrialbaceae</taxon>
        <taxon>Natronosalvus</taxon>
    </lineage>
</organism>
<comment type="catalytic activity">
    <reaction evidence="1">
        <text>Hydrolysis of (1-&gt;3)-beta-D-glucosidic linkages in (1-&gt;3)-beta-D-glucans.</text>
        <dbReference type="EC" id="3.2.1.39"/>
    </reaction>
</comment>
<feature type="region of interest" description="Disordered" evidence="9">
    <location>
        <begin position="769"/>
        <end position="809"/>
    </location>
</feature>
<dbReference type="PANTHER" id="PTHR31983:SF0">
    <property type="entry name" value="GLUCAN ENDO-1,3-BETA-D-GLUCOSIDASE 2"/>
    <property type="match status" value="1"/>
</dbReference>
<accession>A0AAP3E6E3</accession>
<reference evidence="11 12" key="1">
    <citation type="submission" date="2022-09" db="EMBL/GenBank/DDBJ databases">
        <title>Enrichment on poylsaccharides allowed isolation of novel metabolic and taxonomic groups of Haloarchaea.</title>
        <authorList>
            <person name="Sorokin D.Y."/>
            <person name="Elcheninov A.G."/>
            <person name="Khizhniak T.V."/>
            <person name="Kolganova T.V."/>
            <person name="Kublanov I.V."/>
        </authorList>
    </citation>
    <scope>NUCLEOTIDE SEQUENCE [LARGE SCALE GENOMIC DNA]</scope>
    <source>
        <strain evidence="11 12">AArc-curdl1</strain>
    </source>
</reference>
<evidence type="ECO:0000313" key="11">
    <source>
        <dbReference type="EMBL" id="MCU4751269.1"/>
    </source>
</evidence>
<dbReference type="RefSeq" id="WP_342806863.1">
    <property type="nucleotide sequence ID" value="NZ_JAOPJZ010000002.1"/>
</dbReference>
<comment type="similarity">
    <text evidence="2">Belongs to the glycosyl hydrolase 81 family.</text>
</comment>
<dbReference type="GO" id="GO:0000272">
    <property type="term" value="P:polysaccharide catabolic process"/>
    <property type="evidence" value="ECO:0007669"/>
    <property type="project" value="UniProtKB-KW"/>
</dbReference>
<evidence type="ECO:0000256" key="4">
    <source>
        <dbReference type="ARBA" id="ARBA00022801"/>
    </source>
</evidence>
<evidence type="ECO:0000259" key="10">
    <source>
        <dbReference type="Pfam" id="PF17652"/>
    </source>
</evidence>
<evidence type="ECO:0000256" key="7">
    <source>
        <dbReference type="ARBA" id="ARBA00023316"/>
    </source>
</evidence>
<dbReference type="PROSITE" id="PS51318">
    <property type="entry name" value="TAT"/>
    <property type="match status" value="1"/>
</dbReference>